<evidence type="ECO:0000256" key="4">
    <source>
        <dbReference type="ARBA" id="ARBA00022989"/>
    </source>
</evidence>
<evidence type="ECO:0000256" key="1">
    <source>
        <dbReference type="ARBA" id="ARBA00004141"/>
    </source>
</evidence>
<evidence type="ECO:0000256" key="5">
    <source>
        <dbReference type="ARBA" id="ARBA00023136"/>
    </source>
</evidence>
<dbReference type="GO" id="GO:0015267">
    <property type="term" value="F:channel activity"/>
    <property type="evidence" value="ECO:0007669"/>
    <property type="project" value="InterPro"/>
</dbReference>
<protein>
    <submittedName>
        <fullName evidence="7">Aquaporin Z</fullName>
    </submittedName>
</protein>
<comment type="subcellular location">
    <subcellularLocation>
        <location evidence="1">Membrane</location>
        <topology evidence="1">Multi-pass membrane protein</topology>
    </subcellularLocation>
</comment>
<keyword evidence="2" id="KW-0813">Transport</keyword>
<keyword evidence="4 6" id="KW-1133">Transmembrane helix</keyword>
<proteinExistence type="predicted"/>
<evidence type="ECO:0000313" key="7">
    <source>
        <dbReference type="EMBL" id="MPL82630.1"/>
    </source>
</evidence>
<feature type="transmembrane region" description="Helical" evidence="6">
    <location>
        <begin position="54"/>
        <end position="78"/>
    </location>
</feature>
<feature type="transmembrane region" description="Helical" evidence="6">
    <location>
        <begin position="99"/>
        <end position="122"/>
    </location>
</feature>
<dbReference type="GO" id="GO:0016020">
    <property type="term" value="C:membrane"/>
    <property type="evidence" value="ECO:0007669"/>
    <property type="project" value="UniProtKB-SubCell"/>
</dbReference>
<accession>A0A644UU87</accession>
<name>A0A644UU87_9ZZZZ</name>
<dbReference type="InterPro" id="IPR000425">
    <property type="entry name" value="MIP"/>
</dbReference>
<dbReference type="AlphaFoldDB" id="A0A644UU87"/>
<reference evidence="7" key="1">
    <citation type="submission" date="2019-08" db="EMBL/GenBank/DDBJ databases">
        <authorList>
            <person name="Kucharzyk K."/>
            <person name="Murdoch R.W."/>
            <person name="Higgins S."/>
            <person name="Loffler F."/>
        </authorList>
    </citation>
    <scope>NUCLEOTIDE SEQUENCE</scope>
</reference>
<feature type="transmembrane region" description="Helical" evidence="6">
    <location>
        <begin position="142"/>
        <end position="165"/>
    </location>
</feature>
<gene>
    <name evidence="7" type="primary">aqpZ_2</name>
    <name evidence="7" type="ORF">SDC9_28576</name>
</gene>
<feature type="transmembrane region" description="Helical" evidence="6">
    <location>
        <begin position="217"/>
        <end position="243"/>
    </location>
</feature>
<dbReference type="Gene3D" id="1.20.1080.10">
    <property type="entry name" value="Glycerol uptake facilitator protein"/>
    <property type="match status" value="1"/>
</dbReference>
<keyword evidence="5 6" id="KW-0472">Membrane</keyword>
<dbReference type="InterPro" id="IPR023271">
    <property type="entry name" value="Aquaporin-like"/>
</dbReference>
<keyword evidence="3 6" id="KW-0812">Transmembrane</keyword>
<dbReference type="Pfam" id="PF00230">
    <property type="entry name" value="MIP"/>
    <property type="match status" value="1"/>
</dbReference>
<feature type="transmembrane region" description="Helical" evidence="6">
    <location>
        <begin position="172"/>
        <end position="197"/>
    </location>
</feature>
<dbReference type="PANTHER" id="PTHR45724">
    <property type="entry name" value="AQUAPORIN NIP2-1"/>
    <property type="match status" value="1"/>
</dbReference>
<feature type="transmembrane region" description="Helical" evidence="6">
    <location>
        <begin position="12"/>
        <end position="34"/>
    </location>
</feature>
<dbReference type="EMBL" id="VSSQ01000165">
    <property type="protein sequence ID" value="MPL82630.1"/>
    <property type="molecule type" value="Genomic_DNA"/>
</dbReference>
<evidence type="ECO:0000256" key="2">
    <source>
        <dbReference type="ARBA" id="ARBA00022448"/>
    </source>
</evidence>
<sequence>MDLFKRSLAELIGTMILVFIGCGSVVIMLMLAAGTTPSSSFNIGIGALGGMGDWFGISAAFGLAVTVVIYALGTVSGAHINPAVSIALCAIRKFPVKDTVVYVIAQCIGAFFGAALLFLIIGPESLSVGGLGATAPFPGISLWQALLAEIVGTFVLMLVIMGVAVDKKAPAGFAGLAIGAAVTAVIIATGNISGGSINPARTFGPDLMGLIVSGSDALWTTFPIYIAGPVIGAVLAAFFYVFVAGRPE</sequence>
<dbReference type="InterPro" id="IPR034294">
    <property type="entry name" value="Aquaporin_transptr"/>
</dbReference>
<evidence type="ECO:0000256" key="3">
    <source>
        <dbReference type="ARBA" id="ARBA00022692"/>
    </source>
</evidence>
<comment type="caution">
    <text evidence="7">The sequence shown here is derived from an EMBL/GenBank/DDBJ whole genome shotgun (WGS) entry which is preliminary data.</text>
</comment>
<dbReference type="SUPFAM" id="SSF81338">
    <property type="entry name" value="Aquaporin-like"/>
    <property type="match status" value="1"/>
</dbReference>
<dbReference type="PROSITE" id="PS51257">
    <property type="entry name" value="PROKAR_LIPOPROTEIN"/>
    <property type="match status" value="1"/>
</dbReference>
<organism evidence="7">
    <name type="scientific">bioreactor metagenome</name>
    <dbReference type="NCBI Taxonomy" id="1076179"/>
    <lineage>
        <taxon>unclassified sequences</taxon>
        <taxon>metagenomes</taxon>
        <taxon>ecological metagenomes</taxon>
    </lineage>
</organism>
<dbReference type="InterPro" id="IPR022357">
    <property type="entry name" value="MIP_CS"/>
</dbReference>
<dbReference type="PROSITE" id="PS00221">
    <property type="entry name" value="MIP"/>
    <property type="match status" value="1"/>
</dbReference>
<evidence type="ECO:0000256" key="6">
    <source>
        <dbReference type="SAM" id="Phobius"/>
    </source>
</evidence>
<dbReference type="PANTHER" id="PTHR45724:SF13">
    <property type="entry name" value="AQUAPORIN NIP1-1-RELATED"/>
    <property type="match status" value="1"/>
</dbReference>
<dbReference type="PRINTS" id="PR00783">
    <property type="entry name" value="MINTRINSICP"/>
</dbReference>
<dbReference type="NCBIfam" id="TIGR00861">
    <property type="entry name" value="MIP"/>
    <property type="match status" value="1"/>
</dbReference>